<organism evidence="2 3">
    <name type="scientific">Seiridium cardinale</name>
    <dbReference type="NCBI Taxonomy" id="138064"/>
    <lineage>
        <taxon>Eukaryota</taxon>
        <taxon>Fungi</taxon>
        <taxon>Dikarya</taxon>
        <taxon>Ascomycota</taxon>
        <taxon>Pezizomycotina</taxon>
        <taxon>Sordariomycetes</taxon>
        <taxon>Xylariomycetidae</taxon>
        <taxon>Amphisphaeriales</taxon>
        <taxon>Sporocadaceae</taxon>
        <taxon>Seiridium</taxon>
    </lineage>
</organism>
<evidence type="ECO:0000313" key="3">
    <source>
        <dbReference type="Proteomes" id="UP001465668"/>
    </source>
</evidence>
<dbReference type="Pfam" id="PF12697">
    <property type="entry name" value="Abhydrolase_6"/>
    <property type="match status" value="1"/>
</dbReference>
<gene>
    <name evidence="2" type="ORF">SCAR479_11925</name>
</gene>
<sequence length="408" mass="44485">MLFTSMDSWAEDVQAALAHIGDAHPGAPPPVLGGHSLGGGVVQYMLSHGLVGGASTSNRISGLILLGAAPLFGGGKEMMANWGKAIPSDGYPVFFSERSLLHTPAHVRASFFSDETDEETVLKWMEQCKTMEESGRVGLSIFKSLGEAEKVLNALDGLGNPEKSRRVFCIAGSEDKLVTPSLVLSNASGYEDAADDIGMDREACMTTIIGGSGHHLMMDAHWEICAQAVLSWLGAPAPREHRKAYVDSCEFFPEVHQRRVPYPPRRVSMGDAIFDNIIHDVPTSLIPVNVAHLYLFNVAHRGTPDASALQGSRDVQGRDSPHAAMEGYVQSINCVIRNASIKADMANWNEAFQVRSMWAAQGGRAGILQWLRLIWKLAQMSLDDLIYILRSTWKGLMNVNLVLVRMSM</sequence>
<evidence type="ECO:0000259" key="1">
    <source>
        <dbReference type="Pfam" id="PF12697"/>
    </source>
</evidence>
<dbReference type="SUPFAM" id="SSF53474">
    <property type="entry name" value="alpha/beta-Hydrolases"/>
    <property type="match status" value="1"/>
</dbReference>
<name>A0ABR2XCW8_9PEZI</name>
<comment type="caution">
    <text evidence="2">The sequence shown here is derived from an EMBL/GenBank/DDBJ whole genome shotgun (WGS) entry which is preliminary data.</text>
</comment>
<dbReference type="GO" id="GO:0016787">
    <property type="term" value="F:hydrolase activity"/>
    <property type="evidence" value="ECO:0007669"/>
    <property type="project" value="UniProtKB-KW"/>
</dbReference>
<dbReference type="InterPro" id="IPR029058">
    <property type="entry name" value="AB_hydrolase_fold"/>
</dbReference>
<keyword evidence="3" id="KW-1185">Reference proteome</keyword>
<dbReference type="EMBL" id="JARVKM010000075">
    <property type="protein sequence ID" value="KAK9771446.1"/>
    <property type="molecule type" value="Genomic_DNA"/>
</dbReference>
<protein>
    <submittedName>
        <fullName evidence="2">Alpha/Beta hydrolase protein</fullName>
    </submittedName>
</protein>
<dbReference type="Proteomes" id="UP001465668">
    <property type="component" value="Unassembled WGS sequence"/>
</dbReference>
<accession>A0ABR2XCW8</accession>
<evidence type="ECO:0000313" key="2">
    <source>
        <dbReference type="EMBL" id="KAK9771446.1"/>
    </source>
</evidence>
<feature type="domain" description="AB hydrolase-1" evidence="1">
    <location>
        <begin position="8"/>
        <end position="227"/>
    </location>
</feature>
<keyword evidence="2" id="KW-0378">Hydrolase</keyword>
<proteinExistence type="predicted"/>
<dbReference type="Gene3D" id="3.40.50.1820">
    <property type="entry name" value="alpha/beta hydrolase"/>
    <property type="match status" value="1"/>
</dbReference>
<dbReference type="InterPro" id="IPR000073">
    <property type="entry name" value="AB_hydrolase_1"/>
</dbReference>
<reference evidence="2 3" key="1">
    <citation type="submission" date="2024-02" db="EMBL/GenBank/DDBJ databases">
        <title>First draft genome assembly of two strains of Seiridium cardinale.</title>
        <authorList>
            <person name="Emiliani G."/>
            <person name="Scali E."/>
        </authorList>
    </citation>
    <scope>NUCLEOTIDE SEQUENCE [LARGE SCALE GENOMIC DNA]</scope>
    <source>
        <strain evidence="2 3">BM-138-000479</strain>
    </source>
</reference>